<feature type="compositionally biased region" description="Acidic residues" evidence="1">
    <location>
        <begin position="321"/>
        <end position="336"/>
    </location>
</feature>
<name>A0A9W6WVX0_9STRA</name>
<dbReference type="OrthoDB" id="157561at2759"/>
<gene>
    <name evidence="2" type="ORF">Pfra01_000212000</name>
</gene>
<evidence type="ECO:0000313" key="3">
    <source>
        <dbReference type="Proteomes" id="UP001165121"/>
    </source>
</evidence>
<sequence>MTGTHHTEAAAVGTARRRVAFEGAEVIEYDAELAPVVRLCGVAGSAAVALECEARGLAAEADAAETLRRQHVRELQLSLRQRGFEPMGDELQLLQKQRRVADLLLVWASGADAPAGREQGKQHQRGDDEPLDVLDPATLRRAQLAKKQLQGLVDDGYAFGRRFLSVAAYVDSLDGAELLLVAKERGIAPPKLDDKQRKEVKALDRELLGRYGTAEGRPLRTLTLRQLVTEAEARGVLGPGGEKARDSKGKKSKRAWVDLLRPIMVAEVRAAKICEQEEDLLRELLVRELEQEKQKEQHQCVIGLIEAVIKQSSKGSGPDCAEPEDDDATLDQEDNQDTCNGSKLSDKDRNFLEVLVKTVCIHSEGQEDVVMRE</sequence>
<reference evidence="2" key="1">
    <citation type="submission" date="2023-04" db="EMBL/GenBank/DDBJ databases">
        <title>Phytophthora fragariaefolia NBRC 109709.</title>
        <authorList>
            <person name="Ichikawa N."/>
            <person name="Sato H."/>
            <person name="Tonouchi N."/>
        </authorList>
    </citation>
    <scope>NUCLEOTIDE SEQUENCE</scope>
    <source>
        <strain evidence="2">NBRC 109709</strain>
    </source>
</reference>
<keyword evidence="3" id="KW-1185">Reference proteome</keyword>
<dbReference type="EMBL" id="BSXT01000171">
    <property type="protein sequence ID" value="GMF19677.1"/>
    <property type="molecule type" value="Genomic_DNA"/>
</dbReference>
<dbReference type="Proteomes" id="UP001165121">
    <property type="component" value="Unassembled WGS sequence"/>
</dbReference>
<dbReference type="AlphaFoldDB" id="A0A9W6WVX0"/>
<proteinExistence type="predicted"/>
<evidence type="ECO:0000313" key="2">
    <source>
        <dbReference type="EMBL" id="GMF19677.1"/>
    </source>
</evidence>
<organism evidence="2 3">
    <name type="scientific">Phytophthora fragariaefolia</name>
    <dbReference type="NCBI Taxonomy" id="1490495"/>
    <lineage>
        <taxon>Eukaryota</taxon>
        <taxon>Sar</taxon>
        <taxon>Stramenopiles</taxon>
        <taxon>Oomycota</taxon>
        <taxon>Peronosporomycetes</taxon>
        <taxon>Peronosporales</taxon>
        <taxon>Peronosporaceae</taxon>
        <taxon>Phytophthora</taxon>
    </lineage>
</organism>
<protein>
    <submittedName>
        <fullName evidence="2">Unnamed protein product</fullName>
    </submittedName>
</protein>
<accession>A0A9W6WVX0</accession>
<feature type="region of interest" description="Disordered" evidence="1">
    <location>
        <begin position="313"/>
        <end position="345"/>
    </location>
</feature>
<evidence type="ECO:0000256" key="1">
    <source>
        <dbReference type="SAM" id="MobiDB-lite"/>
    </source>
</evidence>
<comment type="caution">
    <text evidence="2">The sequence shown here is derived from an EMBL/GenBank/DDBJ whole genome shotgun (WGS) entry which is preliminary data.</text>
</comment>